<accession>A0A8S5SLP3</accession>
<proteinExistence type="predicted"/>
<sequence length="57" mass="6704">MWAKTFWNMLETLRNVGITPFLRMVVLQQVEGRTELRVGWKMAALPCGSRTERLFSF</sequence>
<protein>
    <submittedName>
        <fullName evidence="1">Uncharacterized protein</fullName>
    </submittedName>
</protein>
<evidence type="ECO:0000313" key="1">
    <source>
        <dbReference type="EMBL" id="DAF51583.1"/>
    </source>
</evidence>
<dbReference type="EMBL" id="BK032617">
    <property type="protein sequence ID" value="DAF51583.1"/>
    <property type="molecule type" value="Genomic_DNA"/>
</dbReference>
<name>A0A8S5SLP3_9CAUD</name>
<reference evidence="1" key="1">
    <citation type="journal article" date="2021" name="Proc. Natl. Acad. Sci. U.S.A.">
        <title>A Catalog of Tens of Thousands of Viruses from Human Metagenomes Reveals Hidden Associations with Chronic Diseases.</title>
        <authorList>
            <person name="Tisza M.J."/>
            <person name="Buck C.B."/>
        </authorList>
    </citation>
    <scope>NUCLEOTIDE SEQUENCE</scope>
    <source>
        <strain evidence="1">CtZgu8</strain>
    </source>
</reference>
<organism evidence="1">
    <name type="scientific">Siphoviridae sp. ctZgu8</name>
    <dbReference type="NCBI Taxonomy" id="2827893"/>
    <lineage>
        <taxon>Viruses</taxon>
        <taxon>Duplodnaviria</taxon>
        <taxon>Heunggongvirae</taxon>
        <taxon>Uroviricota</taxon>
        <taxon>Caudoviricetes</taxon>
    </lineage>
</organism>